<accession>A0ABT9XDJ8</accession>
<dbReference type="EMBL" id="JAUSTP010000001">
    <property type="protein sequence ID" value="MDQ0188378.1"/>
    <property type="molecule type" value="Genomic_DNA"/>
</dbReference>
<name>A0ABT9XDJ8_9BACL</name>
<dbReference type="Gene3D" id="3.40.50.300">
    <property type="entry name" value="P-loop containing nucleotide triphosphate hydrolases"/>
    <property type="match status" value="1"/>
</dbReference>
<feature type="domain" description="IstB-like ATP-binding" evidence="1">
    <location>
        <begin position="2"/>
        <end position="62"/>
    </location>
</feature>
<proteinExistence type="predicted"/>
<sequence length="87" mass="10047">MELIHARYERGSIILTSNKGIGEWNELFGDAVPAAAVLDSLLHHAHILNIRGQSYRLKDKMKDPALTREHRDSPRDRRLHFMAEFGR</sequence>
<gene>
    <name evidence="2" type="ORF">J2S03_000182</name>
</gene>
<dbReference type="Pfam" id="PF01695">
    <property type="entry name" value="IstB_IS21"/>
    <property type="match status" value="1"/>
</dbReference>
<evidence type="ECO:0000313" key="3">
    <source>
        <dbReference type="Proteomes" id="UP001232973"/>
    </source>
</evidence>
<comment type="caution">
    <text evidence="2">The sequence shown here is derived from an EMBL/GenBank/DDBJ whole genome shotgun (WGS) entry which is preliminary data.</text>
</comment>
<keyword evidence="3" id="KW-1185">Reference proteome</keyword>
<evidence type="ECO:0000259" key="1">
    <source>
        <dbReference type="Pfam" id="PF01695"/>
    </source>
</evidence>
<evidence type="ECO:0000313" key="2">
    <source>
        <dbReference type="EMBL" id="MDQ0188378.1"/>
    </source>
</evidence>
<protein>
    <submittedName>
        <fullName evidence="2">DNA replication protein DnaC</fullName>
    </submittedName>
</protein>
<dbReference type="InterPro" id="IPR027417">
    <property type="entry name" value="P-loop_NTPase"/>
</dbReference>
<organism evidence="2 3">
    <name type="scientific">Alicyclobacillus cycloheptanicus</name>
    <dbReference type="NCBI Taxonomy" id="1457"/>
    <lineage>
        <taxon>Bacteria</taxon>
        <taxon>Bacillati</taxon>
        <taxon>Bacillota</taxon>
        <taxon>Bacilli</taxon>
        <taxon>Bacillales</taxon>
        <taxon>Alicyclobacillaceae</taxon>
        <taxon>Alicyclobacillus</taxon>
    </lineage>
</organism>
<dbReference type="Proteomes" id="UP001232973">
    <property type="component" value="Unassembled WGS sequence"/>
</dbReference>
<reference evidence="2 3" key="1">
    <citation type="submission" date="2023-07" db="EMBL/GenBank/DDBJ databases">
        <title>Genomic Encyclopedia of Type Strains, Phase IV (KMG-IV): sequencing the most valuable type-strain genomes for metagenomic binning, comparative biology and taxonomic classification.</title>
        <authorList>
            <person name="Goeker M."/>
        </authorList>
    </citation>
    <scope>NUCLEOTIDE SEQUENCE [LARGE SCALE GENOMIC DNA]</scope>
    <source>
        <strain evidence="2 3">DSM 4006</strain>
    </source>
</reference>
<dbReference type="InterPro" id="IPR002611">
    <property type="entry name" value="IstB_ATP-bd"/>
</dbReference>